<dbReference type="SMART" id="SM00267">
    <property type="entry name" value="GGDEF"/>
    <property type="match status" value="1"/>
</dbReference>
<dbReference type="RefSeq" id="WP_342629266.1">
    <property type="nucleotide sequence ID" value="NZ_CP152276.1"/>
</dbReference>
<reference evidence="6 7" key="1">
    <citation type="submission" date="2024-04" db="EMBL/GenBank/DDBJ databases">
        <title>Complete genome sequence of Nguyenibacter vanlangesis HBCM-1154, a strain capable of nitrogen fixation, IAA production, and phosphorus solubilization isolated from sugarcane soil.</title>
        <authorList>
            <person name="MY HANH P."/>
        </authorList>
    </citation>
    <scope>NUCLEOTIDE SEQUENCE [LARGE SCALE GENOMIC DNA]</scope>
    <source>
        <strain evidence="6 7">HBCM 1154</strain>
    </source>
</reference>
<comment type="catalytic activity">
    <reaction evidence="2">
        <text>2 GTP = 3',3'-c-di-GMP + 2 diphosphate</text>
        <dbReference type="Rhea" id="RHEA:24898"/>
        <dbReference type="ChEBI" id="CHEBI:33019"/>
        <dbReference type="ChEBI" id="CHEBI:37565"/>
        <dbReference type="ChEBI" id="CHEBI:58805"/>
        <dbReference type="EC" id="2.7.7.65"/>
    </reaction>
</comment>
<dbReference type="PANTHER" id="PTHR45138">
    <property type="entry name" value="REGULATORY COMPONENTS OF SENSORY TRANSDUCTION SYSTEM"/>
    <property type="match status" value="1"/>
</dbReference>
<dbReference type="SUPFAM" id="SSF55073">
    <property type="entry name" value="Nucleotide cyclase"/>
    <property type="match status" value="1"/>
</dbReference>
<evidence type="ECO:0000256" key="2">
    <source>
        <dbReference type="ARBA" id="ARBA00034247"/>
    </source>
</evidence>
<dbReference type="InterPro" id="IPR029787">
    <property type="entry name" value="Nucleotide_cyclase"/>
</dbReference>
<dbReference type="InterPro" id="IPR013655">
    <property type="entry name" value="PAS_fold_3"/>
</dbReference>
<evidence type="ECO:0000256" key="1">
    <source>
        <dbReference type="ARBA" id="ARBA00012528"/>
    </source>
</evidence>
<dbReference type="PROSITE" id="PS50113">
    <property type="entry name" value="PAC"/>
    <property type="match status" value="1"/>
</dbReference>
<dbReference type="InterPro" id="IPR035965">
    <property type="entry name" value="PAS-like_dom_sf"/>
</dbReference>
<dbReference type="InterPro" id="IPR001610">
    <property type="entry name" value="PAC"/>
</dbReference>
<sequence>MLEVGHSASADLYQSGCGVRQDFSDILALAIEGSGTGVWDRDVVTGAIRYCDGWVGLLGYRREEISDRIEDAYARVHPDDLAYVQATMRDHFAGLTPSYEVEHRLRCRDGSYKWVLSRGRVISRDGDGRALRMVGTTTDITAMRVLAERLRASMALLSSLTDQVPGLVFQCRRAPDGTACVPYASARITEIYELTPQQVAESSQPVHARIHPDDLDLYRATLAEAAERLTPWQCVFRVLLPRQGLRWRQVDARATRLPDGGTLWHGLVVDVTERKRVEQELHDLARVDHLTCLPNRRAFTERMERAWHALVRGRAGDVAVLMLDIDHFKSINDRHGHTAGDAVLRRVAATMLAELRPGDHAGRLGGEEFAVVLPDTGLAQARQVAERLRRALAECRIPVADGTMRLTVSIGLSDMRATDCRYDDALARADMALYAAKEAGRNRTGVSGEPVG</sequence>
<evidence type="ECO:0000259" key="5">
    <source>
        <dbReference type="PROSITE" id="PS50887"/>
    </source>
</evidence>
<dbReference type="SMART" id="SM00091">
    <property type="entry name" value="PAS"/>
    <property type="match status" value="2"/>
</dbReference>
<dbReference type="InterPro" id="IPR043128">
    <property type="entry name" value="Rev_trsase/Diguanyl_cyclase"/>
</dbReference>
<dbReference type="NCBIfam" id="TIGR00229">
    <property type="entry name" value="sensory_box"/>
    <property type="match status" value="1"/>
</dbReference>
<dbReference type="InterPro" id="IPR000700">
    <property type="entry name" value="PAS-assoc_C"/>
</dbReference>
<evidence type="ECO:0000313" key="6">
    <source>
        <dbReference type="EMBL" id="XAE43924.1"/>
    </source>
</evidence>
<keyword evidence="6" id="KW-0808">Transferase</keyword>
<protein>
    <recommendedName>
        <fullName evidence="1">diguanylate cyclase</fullName>
        <ecNumber evidence="1">2.7.7.65</ecNumber>
    </recommendedName>
</protein>
<gene>
    <name evidence="6" type="ORF">AAC691_05695</name>
</gene>
<dbReference type="GO" id="GO:0052621">
    <property type="term" value="F:diguanylate cyclase activity"/>
    <property type="evidence" value="ECO:0007669"/>
    <property type="project" value="UniProtKB-EC"/>
</dbReference>
<dbReference type="InterPro" id="IPR050469">
    <property type="entry name" value="Diguanylate_Cyclase"/>
</dbReference>
<feature type="domain" description="PAS" evidence="3">
    <location>
        <begin position="57"/>
        <end position="95"/>
    </location>
</feature>
<dbReference type="Pfam" id="PF00990">
    <property type="entry name" value="GGDEF"/>
    <property type="match status" value="1"/>
</dbReference>
<dbReference type="SMART" id="SM00086">
    <property type="entry name" value="PAC"/>
    <property type="match status" value="2"/>
</dbReference>
<name>A0ABZ3D817_9PROT</name>
<dbReference type="InterPro" id="IPR000160">
    <property type="entry name" value="GGDEF_dom"/>
</dbReference>
<evidence type="ECO:0000313" key="7">
    <source>
        <dbReference type="Proteomes" id="UP001449795"/>
    </source>
</evidence>
<feature type="domain" description="PAC" evidence="4">
    <location>
        <begin position="99"/>
        <end position="152"/>
    </location>
</feature>
<dbReference type="Proteomes" id="UP001449795">
    <property type="component" value="Chromosome"/>
</dbReference>
<feature type="domain" description="GGDEF" evidence="5">
    <location>
        <begin position="316"/>
        <end position="449"/>
    </location>
</feature>
<proteinExistence type="predicted"/>
<evidence type="ECO:0000259" key="3">
    <source>
        <dbReference type="PROSITE" id="PS50112"/>
    </source>
</evidence>
<keyword evidence="6" id="KW-0548">Nucleotidyltransferase</keyword>
<dbReference type="InterPro" id="IPR000014">
    <property type="entry name" value="PAS"/>
</dbReference>
<dbReference type="NCBIfam" id="TIGR00254">
    <property type="entry name" value="GGDEF"/>
    <property type="match status" value="1"/>
</dbReference>
<organism evidence="6 7">
    <name type="scientific">Nguyenibacter vanlangensis</name>
    <dbReference type="NCBI Taxonomy" id="1216886"/>
    <lineage>
        <taxon>Bacteria</taxon>
        <taxon>Pseudomonadati</taxon>
        <taxon>Pseudomonadota</taxon>
        <taxon>Alphaproteobacteria</taxon>
        <taxon>Acetobacterales</taxon>
        <taxon>Acetobacteraceae</taxon>
        <taxon>Nguyenibacter</taxon>
    </lineage>
</organism>
<dbReference type="EC" id="2.7.7.65" evidence="1"/>
<evidence type="ECO:0000259" key="4">
    <source>
        <dbReference type="PROSITE" id="PS50113"/>
    </source>
</evidence>
<dbReference type="Pfam" id="PF08447">
    <property type="entry name" value="PAS_3"/>
    <property type="match status" value="2"/>
</dbReference>
<accession>A0ABZ3D817</accession>
<dbReference type="Gene3D" id="3.30.70.270">
    <property type="match status" value="1"/>
</dbReference>
<dbReference type="EMBL" id="CP152276">
    <property type="protein sequence ID" value="XAE43924.1"/>
    <property type="molecule type" value="Genomic_DNA"/>
</dbReference>
<dbReference type="PROSITE" id="PS50887">
    <property type="entry name" value="GGDEF"/>
    <property type="match status" value="1"/>
</dbReference>
<dbReference type="CDD" id="cd01949">
    <property type="entry name" value="GGDEF"/>
    <property type="match status" value="1"/>
</dbReference>
<dbReference type="SUPFAM" id="SSF55785">
    <property type="entry name" value="PYP-like sensor domain (PAS domain)"/>
    <property type="match status" value="2"/>
</dbReference>
<dbReference type="PANTHER" id="PTHR45138:SF9">
    <property type="entry name" value="DIGUANYLATE CYCLASE DGCM-RELATED"/>
    <property type="match status" value="1"/>
</dbReference>
<keyword evidence="7" id="KW-1185">Reference proteome</keyword>
<dbReference type="PROSITE" id="PS50112">
    <property type="entry name" value="PAS"/>
    <property type="match status" value="1"/>
</dbReference>
<dbReference type="Gene3D" id="3.30.450.20">
    <property type="entry name" value="PAS domain"/>
    <property type="match status" value="2"/>
</dbReference>
<dbReference type="CDD" id="cd00130">
    <property type="entry name" value="PAS"/>
    <property type="match status" value="2"/>
</dbReference>